<dbReference type="RefSeq" id="WP_143382329.1">
    <property type="nucleotide sequence ID" value="NZ_CP041637.1"/>
</dbReference>
<evidence type="ECO:0000313" key="4">
    <source>
        <dbReference type="Proteomes" id="UP000319209"/>
    </source>
</evidence>
<keyword evidence="1" id="KW-0472">Membrane</keyword>
<dbReference type="Proteomes" id="UP000319209">
    <property type="component" value="Chromosome"/>
</dbReference>
<feature type="transmembrane region" description="Helical" evidence="1">
    <location>
        <begin position="321"/>
        <end position="340"/>
    </location>
</feature>
<keyword evidence="1" id="KW-0812">Transmembrane</keyword>
<feature type="transmembrane region" description="Helical" evidence="1">
    <location>
        <begin position="291"/>
        <end position="315"/>
    </location>
</feature>
<dbReference type="AlphaFoldDB" id="A0A516GV68"/>
<feature type="transmembrane region" description="Helical" evidence="1">
    <location>
        <begin position="12"/>
        <end position="32"/>
    </location>
</feature>
<evidence type="ECO:0000259" key="2">
    <source>
        <dbReference type="Pfam" id="PF07786"/>
    </source>
</evidence>
<name>A0A516GV68_9FLAO</name>
<feature type="transmembrane region" description="Helical" evidence="1">
    <location>
        <begin position="217"/>
        <end position="243"/>
    </location>
</feature>
<dbReference type="InterPro" id="IPR012429">
    <property type="entry name" value="HGSNAT_cat"/>
</dbReference>
<keyword evidence="4" id="KW-1185">Reference proteome</keyword>
<dbReference type="Pfam" id="PF07786">
    <property type="entry name" value="HGSNAT_cat"/>
    <property type="match status" value="1"/>
</dbReference>
<dbReference type="EMBL" id="CP041637">
    <property type="protein sequence ID" value="QDO95423.1"/>
    <property type="molecule type" value="Genomic_DNA"/>
</dbReference>
<dbReference type="OrthoDB" id="1418407at2"/>
<feature type="transmembrane region" description="Helical" evidence="1">
    <location>
        <begin position="143"/>
        <end position="162"/>
    </location>
</feature>
<feature type="transmembrane region" description="Helical" evidence="1">
    <location>
        <begin position="89"/>
        <end position="107"/>
    </location>
</feature>
<organism evidence="3 4">
    <name type="scientific">Formosa sediminum</name>
    <dbReference type="NCBI Taxonomy" id="2594004"/>
    <lineage>
        <taxon>Bacteria</taxon>
        <taxon>Pseudomonadati</taxon>
        <taxon>Bacteroidota</taxon>
        <taxon>Flavobacteriia</taxon>
        <taxon>Flavobacteriales</taxon>
        <taxon>Flavobacteriaceae</taxon>
        <taxon>Formosa</taxon>
    </lineage>
</organism>
<reference evidence="3 4" key="1">
    <citation type="submission" date="2019-07" db="EMBL/GenBank/DDBJ databases">
        <title>Genome sequencing for Formosa sp. PS13.</title>
        <authorList>
            <person name="Park S.-J."/>
        </authorList>
    </citation>
    <scope>NUCLEOTIDE SEQUENCE [LARGE SCALE GENOMIC DNA]</scope>
    <source>
        <strain evidence="3 4">PS13</strain>
    </source>
</reference>
<feature type="transmembrane region" description="Helical" evidence="1">
    <location>
        <begin position="255"/>
        <end position="279"/>
    </location>
</feature>
<evidence type="ECO:0000313" key="3">
    <source>
        <dbReference type="EMBL" id="QDO95423.1"/>
    </source>
</evidence>
<protein>
    <submittedName>
        <fullName evidence="3">DUF1624 domain-containing protein</fullName>
    </submittedName>
</protein>
<feature type="transmembrane region" description="Helical" evidence="1">
    <location>
        <begin position="188"/>
        <end position="205"/>
    </location>
</feature>
<sequence>MKDNRLYFLDAVRAFAILMMLQGHFIDGLLAAEYKSSSHTIFNIWADLRGNTAPTFFTITGLVVMFLLKKAETKHTERFRVKKNMKRGISLIAIGYALRIPIFHWLSGHFNSYFLVIDVLQIIGLSLLLLNGLYLLLKTKPKVLPLVLIAIGTLIFVTEPLYRNLTLPHVPDIFVNYLTKENGSVFNIFPWFGYVAFGGAVGIFFEKFQIKENFKTVTIYSLLVGGLFLCYLSSMTLELLYILTDINLFYDAANYNYLFSRLGSVAITFGIFYACEAYLKHPLISKLGNNTLSIYVVHFIILYGSFTGIGLYNYLHQTLDPFSAFFGALIFMVIICSMVLQEDKIKAFLSTKTKKALGFIKLNTVTRIRLHRR</sequence>
<feature type="transmembrane region" description="Helical" evidence="1">
    <location>
        <begin position="113"/>
        <end position="136"/>
    </location>
</feature>
<proteinExistence type="predicted"/>
<keyword evidence="1" id="KW-1133">Transmembrane helix</keyword>
<dbReference type="KEGG" id="fop:FNB79_16085"/>
<feature type="transmembrane region" description="Helical" evidence="1">
    <location>
        <begin position="52"/>
        <end position="68"/>
    </location>
</feature>
<feature type="domain" description="Heparan-alpha-glucosaminide N-acetyltransferase catalytic" evidence="2">
    <location>
        <begin position="5"/>
        <end position="218"/>
    </location>
</feature>
<evidence type="ECO:0000256" key="1">
    <source>
        <dbReference type="SAM" id="Phobius"/>
    </source>
</evidence>
<accession>A0A516GV68</accession>
<gene>
    <name evidence="3" type="ORF">FNB79_16085</name>
</gene>